<dbReference type="GO" id="GO:0030479">
    <property type="term" value="C:actin cortical patch"/>
    <property type="evidence" value="ECO:0007669"/>
    <property type="project" value="TreeGrafter"/>
</dbReference>
<dbReference type="Proteomes" id="UP000789508">
    <property type="component" value="Unassembled WGS sequence"/>
</dbReference>
<gene>
    <name evidence="2" type="ORF">ALEPTO_LOCUS2316</name>
</gene>
<name>A0A9N8W840_9GLOM</name>
<comment type="caution">
    <text evidence="2">The sequence shown here is derived from an EMBL/GenBank/DDBJ whole genome shotgun (WGS) entry which is preliminary data.</text>
</comment>
<dbReference type="OrthoDB" id="445362at2759"/>
<organism evidence="2 3">
    <name type="scientific">Ambispora leptoticha</name>
    <dbReference type="NCBI Taxonomy" id="144679"/>
    <lineage>
        <taxon>Eukaryota</taxon>
        <taxon>Fungi</taxon>
        <taxon>Fungi incertae sedis</taxon>
        <taxon>Mucoromycota</taxon>
        <taxon>Glomeromycotina</taxon>
        <taxon>Glomeromycetes</taxon>
        <taxon>Archaeosporales</taxon>
        <taxon>Ambisporaceae</taxon>
        <taxon>Ambispora</taxon>
    </lineage>
</organism>
<proteinExistence type="predicted"/>
<dbReference type="InterPro" id="IPR030125">
    <property type="entry name" value="SPIN90/Ldb17"/>
</dbReference>
<dbReference type="InterPro" id="IPR018556">
    <property type="entry name" value="SPIN90/Ldb17_LRD"/>
</dbReference>
<sequence length="390" mass="45008">MDELLIVYHLENAQQFWAELEDILTRGEQTVEAAKTCLDEYIGFLSTFQDEYLETESDLAICCFKLFDSRMYANNSEILLERIIDRAALRDNLKELWVTYHMLLFAGGIYGNWKETKFKRSLYNYYLKYVVFKNYRPVIFTRDEHDETYNYSIIKLTLSFNEQFMLANMPHANEDDGVCDHHDHEITTNTVINVLAARIGTSKTFGENVIFMLNRCVEPHVQMLTLKLLYQIFITPATYEYFYTNDLMVLVDVIIRELYNLPEESEALRQTYLRVLYPLLKNTQLFRLRYKQHQIYSLLIDLIGTTESNYIKISSTTTQRLAQRCLQVEYLSGIVAMSTLSQSSSPMDTANLTDKIIENNNNVNSSRSATGNEGAVAAGVVNRGVIVGGA</sequence>
<dbReference type="PANTHER" id="PTHR13357">
    <property type="entry name" value="SH3 ADAPTER PROTEIN SPIN90 NCK INTERACTING PROTEIN WITH SH3 DOMAIN"/>
    <property type="match status" value="1"/>
</dbReference>
<dbReference type="GO" id="GO:0000147">
    <property type="term" value="P:actin cortical patch assembly"/>
    <property type="evidence" value="ECO:0007669"/>
    <property type="project" value="TreeGrafter"/>
</dbReference>
<dbReference type="Pfam" id="PF09431">
    <property type="entry name" value="SPIN90_LRD"/>
    <property type="match status" value="1"/>
</dbReference>
<keyword evidence="3" id="KW-1185">Reference proteome</keyword>
<dbReference type="GO" id="GO:0071933">
    <property type="term" value="F:Arp2/3 complex binding"/>
    <property type="evidence" value="ECO:0007669"/>
    <property type="project" value="TreeGrafter"/>
</dbReference>
<dbReference type="GO" id="GO:0006897">
    <property type="term" value="P:endocytosis"/>
    <property type="evidence" value="ECO:0007669"/>
    <property type="project" value="TreeGrafter"/>
</dbReference>
<evidence type="ECO:0000313" key="2">
    <source>
        <dbReference type="EMBL" id="CAG8477528.1"/>
    </source>
</evidence>
<dbReference type="GO" id="GO:0051666">
    <property type="term" value="P:actin cortical patch localization"/>
    <property type="evidence" value="ECO:0007669"/>
    <property type="project" value="TreeGrafter"/>
</dbReference>
<dbReference type="EMBL" id="CAJVPS010000330">
    <property type="protein sequence ID" value="CAG8477528.1"/>
    <property type="molecule type" value="Genomic_DNA"/>
</dbReference>
<accession>A0A9N8W840</accession>
<protein>
    <submittedName>
        <fullName evidence="2">4374_t:CDS:1</fullName>
    </submittedName>
</protein>
<dbReference type="PANTHER" id="PTHR13357:SF1">
    <property type="entry name" value="NCK-INTERACTING PROTEIN WITH SH3 DOMAIN"/>
    <property type="match status" value="1"/>
</dbReference>
<evidence type="ECO:0000259" key="1">
    <source>
        <dbReference type="Pfam" id="PF09431"/>
    </source>
</evidence>
<feature type="domain" description="SPIN90/Ldb17 leucine-rich" evidence="1">
    <location>
        <begin position="146"/>
        <end position="295"/>
    </location>
</feature>
<reference evidence="2" key="1">
    <citation type="submission" date="2021-06" db="EMBL/GenBank/DDBJ databases">
        <authorList>
            <person name="Kallberg Y."/>
            <person name="Tangrot J."/>
            <person name="Rosling A."/>
        </authorList>
    </citation>
    <scope>NUCLEOTIDE SEQUENCE</scope>
    <source>
        <strain evidence="2">FL130A</strain>
    </source>
</reference>
<dbReference type="AlphaFoldDB" id="A0A9N8W840"/>
<evidence type="ECO:0000313" key="3">
    <source>
        <dbReference type="Proteomes" id="UP000789508"/>
    </source>
</evidence>